<accession>A0A0D2EWF8</accession>
<dbReference type="GO" id="GO:0005737">
    <property type="term" value="C:cytoplasm"/>
    <property type="evidence" value="ECO:0007669"/>
    <property type="project" value="TreeGrafter"/>
</dbReference>
<proteinExistence type="predicted"/>
<dbReference type="GO" id="GO:0008270">
    <property type="term" value="F:zinc ion binding"/>
    <property type="evidence" value="ECO:0007669"/>
    <property type="project" value="InterPro"/>
</dbReference>
<keyword evidence="2" id="KW-0479">Metal-binding</keyword>
<comment type="cofactor">
    <cofactor evidence="1">
        <name>Zn(2+)</name>
        <dbReference type="ChEBI" id="CHEBI:29105"/>
    </cofactor>
</comment>
<evidence type="ECO:0000259" key="6">
    <source>
        <dbReference type="Pfam" id="PF08240"/>
    </source>
</evidence>
<organism evidence="7 8">
    <name type="scientific">Cladophialophora bantiana (strain ATCC 10958 / CBS 173.52 / CDC B-1940 / NIH 8579)</name>
    <name type="common">Xylohypha bantiana</name>
    <dbReference type="NCBI Taxonomy" id="1442370"/>
    <lineage>
        <taxon>Eukaryota</taxon>
        <taxon>Fungi</taxon>
        <taxon>Dikarya</taxon>
        <taxon>Ascomycota</taxon>
        <taxon>Pezizomycotina</taxon>
        <taxon>Eurotiomycetes</taxon>
        <taxon>Chaetothyriomycetidae</taxon>
        <taxon>Chaetothyriales</taxon>
        <taxon>Herpotrichiellaceae</taxon>
        <taxon>Cladophialophora</taxon>
    </lineage>
</organism>
<dbReference type="PANTHER" id="PTHR42940:SF8">
    <property type="entry name" value="VACUOLAR PROTEIN SORTING-ASSOCIATED PROTEIN 11"/>
    <property type="match status" value="1"/>
</dbReference>
<feature type="region of interest" description="Disordered" evidence="5">
    <location>
        <begin position="1"/>
        <end position="22"/>
    </location>
</feature>
<reference evidence="7" key="1">
    <citation type="submission" date="2015-01" db="EMBL/GenBank/DDBJ databases">
        <title>The Genome Sequence of Cladophialophora bantiana CBS 173.52.</title>
        <authorList>
            <consortium name="The Broad Institute Genomics Platform"/>
            <person name="Cuomo C."/>
            <person name="de Hoog S."/>
            <person name="Gorbushina A."/>
            <person name="Stielow B."/>
            <person name="Teixiera M."/>
            <person name="Abouelleil A."/>
            <person name="Chapman S.B."/>
            <person name="Priest M."/>
            <person name="Young S.K."/>
            <person name="Wortman J."/>
            <person name="Nusbaum C."/>
            <person name="Birren B."/>
        </authorList>
    </citation>
    <scope>NUCLEOTIDE SEQUENCE [LARGE SCALE GENOMIC DNA]</scope>
    <source>
        <strain evidence="7">CBS 173.52</strain>
    </source>
</reference>
<dbReference type="InterPro" id="IPR013154">
    <property type="entry name" value="ADH-like_N"/>
</dbReference>
<gene>
    <name evidence="7" type="ORF">Z519_05502</name>
</gene>
<evidence type="ECO:0000256" key="1">
    <source>
        <dbReference type="ARBA" id="ARBA00001947"/>
    </source>
</evidence>
<feature type="domain" description="Alcohol dehydrogenase-like N-terminal" evidence="6">
    <location>
        <begin position="31"/>
        <end position="98"/>
    </location>
</feature>
<dbReference type="Pfam" id="PF08240">
    <property type="entry name" value="ADH_N"/>
    <property type="match status" value="1"/>
</dbReference>
<dbReference type="HOGENOM" id="CLU_2072877_0_0_1"/>
<evidence type="ECO:0000313" key="7">
    <source>
        <dbReference type="EMBL" id="KIW94186.1"/>
    </source>
</evidence>
<dbReference type="RefSeq" id="XP_016620855.1">
    <property type="nucleotide sequence ID" value="XM_016763242.1"/>
</dbReference>
<dbReference type="VEuPathDB" id="FungiDB:Z519_05502"/>
<keyword evidence="8" id="KW-1185">Reference proteome</keyword>
<dbReference type="InterPro" id="IPR011032">
    <property type="entry name" value="GroES-like_sf"/>
</dbReference>
<keyword evidence="3" id="KW-0862">Zinc</keyword>
<dbReference type="GO" id="GO:0004022">
    <property type="term" value="F:alcohol dehydrogenase (NAD+) activity"/>
    <property type="evidence" value="ECO:0007669"/>
    <property type="project" value="TreeGrafter"/>
</dbReference>
<keyword evidence="4" id="KW-0560">Oxidoreductase</keyword>
<evidence type="ECO:0000313" key="8">
    <source>
        <dbReference type="Proteomes" id="UP000053789"/>
    </source>
</evidence>
<evidence type="ECO:0000256" key="5">
    <source>
        <dbReference type="SAM" id="MobiDB-lite"/>
    </source>
</evidence>
<sequence>MSSGSFKGYAVTSPSDWSSPKLIDHDPVPFGKHEMDVKIQYCGVCASDLLTARAVAGNDGWQPETMYPVIPGHEIVGKIVRIGELVDTSRFQIGQLVGPDLLETYDSKYPDGSMSNGG</sequence>
<dbReference type="PROSITE" id="PS00059">
    <property type="entry name" value="ADH_ZINC"/>
    <property type="match status" value="1"/>
</dbReference>
<dbReference type="PANTHER" id="PTHR42940">
    <property type="entry name" value="ALCOHOL DEHYDROGENASE 1-RELATED"/>
    <property type="match status" value="1"/>
</dbReference>
<evidence type="ECO:0000256" key="3">
    <source>
        <dbReference type="ARBA" id="ARBA00022833"/>
    </source>
</evidence>
<name>A0A0D2EWF8_CLAB1</name>
<evidence type="ECO:0000256" key="2">
    <source>
        <dbReference type="ARBA" id="ARBA00022723"/>
    </source>
</evidence>
<protein>
    <recommendedName>
        <fullName evidence="6">Alcohol dehydrogenase-like N-terminal domain-containing protein</fullName>
    </recommendedName>
</protein>
<dbReference type="Gene3D" id="3.90.180.10">
    <property type="entry name" value="Medium-chain alcohol dehydrogenases, catalytic domain"/>
    <property type="match status" value="1"/>
</dbReference>
<dbReference type="SUPFAM" id="SSF50129">
    <property type="entry name" value="GroES-like"/>
    <property type="match status" value="1"/>
</dbReference>
<dbReference type="OrthoDB" id="1879366at2759"/>
<dbReference type="GeneID" id="27698430"/>
<dbReference type="EMBL" id="KN846986">
    <property type="protein sequence ID" value="KIW94186.1"/>
    <property type="molecule type" value="Genomic_DNA"/>
</dbReference>
<dbReference type="Proteomes" id="UP000053789">
    <property type="component" value="Unassembled WGS sequence"/>
</dbReference>
<evidence type="ECO:0000256" key="4">
    <source>
        <dbReference type="ARBA" id="ARBA00023002"/>
    </source>
</evidence>
<dbReference type="InterPro" id="IPR002328">
    <property type="entry name" value="ADH_Zn_CS"/>
</dbReference>
<dbReference type="AlphaFoldDB" id="A0A0D2EWF8"/>